<keyword evidence="4 7" id="KW-0720">Serine protease</keyword>
<protein>
    <recommendedName>
        <fullName evidence="11">Fibronectin type-III domain-containing protein</fullName>
    </recommendedName>
</protein>
<dbReference type="InterPro" id="IPR015500">
    <property type="entry name" value="Peptidase_S8_subtilisin-rel"/>
</dbReference>
<dbReference type="Gene3D" id="3.40.50.200">
    <property type="entry name" value="Peptidase S8/S53 domain"/>
    <property type="match status" value="1"/>
</dbReference>
<dbReference type="PROSITE" id="PS50853">
    <property type="entry name" value="FN3"/>
    <property type="match status" value="1"/>
</dbReference>
<evidence type="ECO:0000259" key="11">
    <source>
        <dbReference type="PROSITE" id="PS50853"/>
    </source>
</evidence>
<dbReference type="InterPro" id="IPR050131">
    <property type="entry name" value="Peptidase_S8_subtilisin-like"/>
</dbReference>
<dbReference type="OrthoDB" id="3890102at2"/>
<proteinExistence type="inferred from homology"/>
<dbReference type="CDD" id="cd00063">
    <property type="entry name" value="FN3"/>
    <property type="match status" value="1"/>
</dbReference>
<dbReference type="SUPFAM" id="SSF52743">
    <property type="entry name" value="Subtilisin-like"/>
    <property type="match status" value="1"/>
</dbReference>
<dbReference type="InterPro" id="IPR023828">
    <property type="entry name" value="Peptidase_S8_Ser-AS"/>
</dbReference>
<organism evidence="12 13">
    <name type="scientific">Carbonactinospora thermoautotrophica</name>
    <dbReference type="NCBI Taxonomy" id="1469144"/>
    <lineage>
        <taxon>Bacteria</taxon>
        <taxon>Bacillati</taxon>
        <taxon>Actinomycetota</taxon>
        <taxon>Actinomycetes</taxon>
        <taxon>Kitasatosporales</taxon>
        <taxon>Carbonactinosporaceae</taxon>
        <taxon>Carbonactinospora</taxon>
    </lineage>
</organism>
<keyword evidence="6" id="KW-0624">Polysaccharide degradation</keyword>
<comment type="caution">
    <text evidence="12">The sequence shown here is derived from an EMBL/GenBank/DDBJ whole genome shotgun (WGS) entry which is preliminary data.</text>
</comment>
<feature type="region of interest" description="Disordered" evidence="9">
    <location>
        <begin position="30"/>
        <end position="57"/>
    </location>
</feature>
<dbReference type="PATRIC" id="fig|1469144.10.peg.3835"/>
<feature type="active site" description="Charge relay system" evidence="7">
    <location>
        <position position="202"/>
    </location>
</feature>
<dbReference type="Gene3D" id="2.60.40.10">
    <property type="entry name" value="Immunoglobulins"/>
    <property type="match status" value="1"/>
</dbReference>
<feature type="domain" description="Fibronectin type-III" evidence="11">
    <location>
        <begin position="676"/>
        <end position="774"/>
    </location>
</feature>
<dbReference type="InterPro" id="IPR000209">
    <property type="entry name" value="Peptidase_S8/S53_dom"/>
</dbReference>
<evidence type="ECO:0000256" key="1">
    <source>
        <dbReference type="ARBA" id="ARBA00011073"/>
    </source>
</evidence>
<sequence length="893" mass="93280">MPVKKTLLGAVSAGVCLALTVAIPAVADRRDDRGKPAKVSSWLHRKPLAGQRSAPAPSRTTVVVRYKPGTSPSRRSAVAQRYGKRVAAARTRLQLDVLHVADARAAVRELRRDPNVLWAEPLTYVVAYGVEQREIASAMDVAAAEWTGDPRLRGGGQIVGVIDTGVDPSNPDLAGVDRVRDGGAFDSQGNYSPGGTVPSHWHGTAVAALIAGDDDGDGVTGSAPEARVRAYRVLNEDGGGTSLAVAAAIIKAAQDAAQDAATEGAPVQTVVNLSLGSPYASFAIRDALAEARRLAPWLLFVAAAGNDGALRPSYPAGHPGVLSVGALEPAGAGGWAVAPWSNGAEVDLVAPGAVRSWNGGYVDTVEGTSFASPLVAGLAADLYARLGTPRGASAADAVAAALKSGGREIAAPGGRYAVAVGSGRASGLESLRRITGTAPFATLFVDNGSVMGYEDGTHAVRAVVVTPGAAQGATVNLSATVGSFAASTTAVDEATPFGVVKAVDSRYVPPSSGADYTTVQQLTASPVGTGANPIPDTIPVVFDPKNAGGDAHPGKTATTYSFDSATWGYESWGIGVNLPAGAQVRYTIDYPGPKAAPLFVWAPEKTDGSPTVYDEPWLVDTAGATNDGTRTFTAPRSGRYIFGYVPFYETPENWSTPEPEGSWGVYKLTVDTPVASITVPSIATAVSTTTAVPIRWSAPGSGNKYNVEYTYPVRNSNGTWSYAAWKRWQNGTAATSATFTGSQGNTYYFRVQAIDTKGNVGPWTGMYPTVTPYDDRSTALKYYGTWTNVAPSSRYYTTVKRSSAAGAYFTLQQYATRFHVVGDRCASCGQIKIYVDGRYLATVDTYSSSTKVRQTLYTTPALSPARGTHTLKVVVVGTRGRPYLLLDAVGVQR</sequence>
<dbReference type="Gene3D" id="2.60.120.260">
    <property type="entry name" value="Galactose-binding domain-like"/>
    <property type="match status" value="1"/>
</dbReference>
<evidence type="ECO:0000256" key="4">
    <source>
        <dbReference type="ARBA" id="ARBA00022825"/>
    </source>
</evidence>
<dbReference type="InterPro" id="IPR013783">
    <property type="entry name" value="Ig-like_fold"/>
</dbReference>
<dbReference type="InterPro" id="IPR023827">
    <property type="entry name" value="Peptidase_S8_Asp-AS"/>
</dbReference>
<gene>
    <name evidence="12" type="ORF">LI90_3574</name>
</gene>
<dbReference type="PANTHER" id="PTHR43806:SF11">
    <property type="entry name" value="CEREVISIN-RELATED"/>
    <property type="match status" value="1"/>
</dbReference>
<name>A0A132MXE0_9ACTN</name>
<evidence type="ECO:0000256" key="3">
    <source>
        <dbReference type="ARBA" id="ARBA00022801"/>
    </source>
</evidence>
<feature type="signal peptide" evidence="10">
    <location>
        <begin position="1"/>
        <end position="27"/>
    </location>
</feature>
<evidence type="ECO:0000313" key="13">
    <source>
        <dbReference type="Proteomes" id="UP000070188"/>
    </source>
</evidence>
<keyword evidence="13" id="KW-1185">Reference proteome</keyword>
<dbReference type="GO" id="GO:0006508">
    <property type="term" value="P:proteolysis"/>
    <property type="evidence" value="ECO:0007669"/>
    <property type="project" value="UniProtKB-KW"/>
</dbReference>
<feature type="chain" id="PRO_5007452668" description="Fibronectin type-III domain-containing protein" evidence="10">
    <location>
        <begin position="28"/>
        <end position="893"/>
    </location>
</feature>
<evidence type="ECO:0000256" key="5">
    <source>
        <dbReference type="ARBA" id="ARBA00023295"/>
    </source>
</evidence>
<dbReference type="PROSITE" id="PS00138">
    <property type="entry name" value="SUBTILASE_SER"/>
    <property type="match status" value="1"/>
</dbReference>
<dbReference type="GO" id="GO:0004252">
    <property type="term" value="F:serine-type endopeptidase activity"/>
    <property type="evidence" value="ECO:0007669"/>
    <property type="project" value="UniProtKB-UniRule"/>
</dbReference>
<evidence type="ECO:0000256" key="9">
    <source>
        <dbReference type="SAM" id="MobiDB-lite"/>
    </source>
</evidence>
<keyword evidence="5" id="KW-0326">Glycosidase</keyword>
<dbReference type="PROSITE" id="PS51892">
    <property type="entry name" value="SUBTILASE"/>
    <property type="match status" value="1"/>
</dbReference>
<comment type="similarity">
    <text evidence="1 7 8">Belongs to the peptidase S8 family.</text>
</comment>
<dbReference type="STRING" id="1469144.LI90_3574"/>
<evidence type="ECO:0000256" key="7">
    <source>
        <dbReference type="PROSITE-ProRule" id="PRU01240"/>
    </source>
</evidence>
<dbReference type="Proteomes" id="UP000070188">
    <property type="component" value="Unassembled WGS sequence"/>
</dbReference>
<keyword evidence="3 7" id="KW-0378">Hydrolase</keyword>
<evidence type="ECO:0000256" key="10">
    <source>
        <dbReference type="SAM" id="SignalP"/>
    </source>
</evidence>
<accession>A0A132MXE0</accession>
<evidence type="ECO:0000256" key="6">
    <source>
        <dbReference type="ARBA" id="ARBA00023326"/>
    </source>
</evidence>
<dbReference type="AlphaFoldDB" id="A0A132MXE0"/>
<dbReference type="InterPro" id="IPR036852">
    <property type="entry name" value="Peptidase_S8/S53_dom_sf"/>
</dbReference>
<reference evidence="13" key="1">
    <citation type="submission" date="2015-04" db="EMBL/GenBank/DDBJ databases">
        <title>Physiological reanalysis, assessment of diazotrophy, and genome sequences of multiple isolates of Streptomyces thermoautotrophicus.</title>
        <authorList>
            <person name="MacKellar D.C."/>
            <person name="Lieber L."/>
            <person name="Norman J."/>
            <person name="Bolger A."/>
            <person name="Tobin C."/>
            <person name="Murray J.W."/>
            <person name="Chang R."/>
            <person name="Ford T."/>
            <person name="Nguyen P.Q."/>
            <person name="Woodward J."/>
            <person name="Permingeat H."/>
            <person name="Joshi N.S."/>
            <person name="Silver P.A."/>
            <person name="Usadel B."/>
            <person name="Rutherford A.W."/>
            <person name="Friesen M."/>
            <person name="Prell J."/>
        </authorList>
    </citation>
    <scope>NUCLEOTIDE SEQUENCE [LARGE SCALE GENOMIC DNA]</scope>
    <source>
        <strain evidence="13">H1</strain>
    </source>
</reference>
<evidence type="ECO:0000256" key="8">
    <source>
        <dbReference type="RuleBase" id="RU003355"/>
    </source>
</evidence>
<dbReference type="RefSeq" id="WP_066889598.1">
    <property type="nucleotide sequence ID" value="NZ_LAXD01000001.1"/>
</dbReference>
<dbReference type="PANTHER" id="PTHR43806">
    <property type="entry name" value="PEPTIDASE S8"/>
    <property type="match status" value="1"/>
</dbReference>
<dbReference type="Pfam" id="PF22148">
    <property type="entry name" value="Fervidolysin_NPro-like"/>
    <property type="match status" value="1"/>
</dbReference>
<feature type="active site" description="Charge relay system" evidence="7">
    <location>
        <position position="163"/>
    </location>
</feature>
<dbReference type="SUPFAM" id="SSF49265">
    <property type="entry name" value="Fibronectin type III"/>
    <property type="match status" value="1"/>
</dbReference>
<keyword evidence="10" id="KW-0732">Signal</keyword>
<dbReference type="PROSITE" id="PS00136">
    <property type="entry name" value="SUBTILASE_ASP"/>
    <property type="match status" value="1"/>
</dbReference>
<dbReference type="InterPro" id="IPR003961">
    <property type="entry name" value="FN3_dom"/>
</dbReference>
<dbReference type="Pfam" id="PF00082">
    <property type="entry name" value="Peptidase_S8"/>
    <property type="match status" value="1"/>
</dbReference>
<dbReference type="GO" id="GO:0000272">
    <property type="term" value="P:polysaccharide catabolic process"/>
    <property type="evidence" value="ECO:0007669"/>
    <property type="project" value="UniProtKB-KW"/>
</dbReference>
<dbReference type="InterPro" id="IPR054399">
    <property type="entry name" value="Fervidolysin-like_N_prodom"/>
</dbReference>
<evidence type="ECO:0000256" key="2">
    <source>
        <dbReference type="ARBA" id="ARBA00022670"/>
    </source>
</evidence>
<dbReference type="GO" id="GO:0016798">
    <property type="term" value="F:hydrolase activity, acting on glycosyl bonds"/>
    <property type="evidence" value="ECO:0007669"/>
    <property type="project" value="UniProtKB-KW"/>
</dbReference>
<keyword evidence="2 7" id="KW-0645">Protease</keyword>
<evidence type="ECO:0000313" key="12">
    <source>
        <dbReference type="EMBL" id="KWX02531.1"/>
    </source>
</evidence>
<dbReference type="PRINTS" id="PR00723">
    <property type="entry name" value="SUBTILISIN"/>
</dbReference>
<feature type="active site" description="Charge relay system" evidence="7">
    <location>
        <position position="369"/>
    </location>
</feature>
<keyword evidence="6" id="KW-0119">Carbohydrate metabolism</keyword>
<dbReference type="EMBL" id="LAXD01000001">
    <property type="protein sequence ID" value="KWX02531.1"/>
    <property type="molecule type" value="Genomic_DNA"/>
</dbReference>
<dbReference type="InterPro" id="IPR036116">
    <property type="entry name" value="FN3_sf"/>
</dbReference>